<dbReference type="SMART" id="SM00112">
    <property type="entry name" value="CA"/>
    <property type="match status" value="5"/>
</dbReference>
<proteinExistence type="predicted"/>
<dbReference type="InterPro" id="IPR015919">
    <property type="entry name" value="Cadherin-like_sf"/>
</dbReference>
<dbReference type="InterPro" id="IPR013783">
    <property type="entry name" value="Ig-like_fold"/>
</dbReference>
<dbReference type="InterPro" id="IPR002105">
    <property type="entry name" value="Dockerin_1_rpt"/>
</dbReference>
<evidence type="ECO:0000256" key="5">
    <source>
        <dbReference type="ARBA" id="ARBA00022989"/>
    </source>
</evidence>
<sequence>MLESLEPRCLLASLSGDVFIDFDGNAVRGTSELGAADVRVYLDANENAQFDDGEPLTTTNRHGSYQFTDLDPGDYSVRIIADPGDQTAPRVYLGTGYTSTGDGGGVNPTQLFEMSEDGRVTAIGSPTTDRIHGLVRTNDGSLIGISYLTDSVYSIDPGTGQETVLAQAEQDVIGGLAYDSQTDTIYTLASVGGALQLKIVDDQTGLLGDPAPITSELLALNYGSTFFDIDVSSGSVTEVPRQTGSPFASTMDRRSDGVIFGLQGNDLKQFSFSAAGSTASTSSTLSSPIAAISFGADDQLFGVSSSSVFHTIDVATGTVNVGVPITYNSKSISGIQGFDIGPHGTHYLVDATYLYTFNPSTGVATRSPDRSFPPFSPIFTSLTAGPDGELFATLFSTDHPVAQIDPLTGRGSYLATDQASSSFASIVAGGVSGPTQGLSGFGNVSDLTFDPVRNRIVGFDNSSDQFFEFLPSGVGTVLARTDRSLDSWSLAFNGTDFVMFDNGDANKTSVITVNPDTGATSAGFQAGSRIPTEALFFATRGDAAHRVTVADIDVNIETLDFGLAQAQSVGVSTTDYPIVISELVLETSGGLDHINQLVELRGEPDGQLGSNTYFVVVNESDSNPGMIREIIDLSDQPLGQNGYLVLTQAGSPHSVHPSSAHLQGTTTGFGGLPGDLFSSSNALVPQLGGVGFEPSGYFLIQANQPPVIGDDIDEDDNGLADPDGLLADWNVLDSVSIHAAPRSVSQAYGQILLAEQELDEDPTTRTVEPGTPIVLARGSGYAARVGESVGSDADDWIVGTPISSLTDRSGEKLELYGFGTQLPESKVYLERALDHFGEANFVGGVRGTIQSNPALGDLDPTQPVPPPTPAVGVSVLADTNGNRVRDVLDFNADPDLITGPILAGLIGTPDPFSQLGVIPLTHAFPGVTLSTTGSDNQPINFEVQAQRELSPFISGTNFFYSYEGNFGWNDTRRLRVEFNNPVREVSIMAIGAPLGNQPHYGRLSAYNANDELIGTVLSNAMLGGNRQSISVSSSSDNIAYAIAYADNTIDPNAAANGRFDGFTYRQSEIAAVTDDQGGYEIKGLYPGQYDIVISNNASNSLLGLDPRSIEVIKYENFVVSSSARFNSAPGVEPEYSFTVSETAPVGTSIGVVAVDDPDGQPLTVSIVGDNPSGLVLDPSTGELLVGPNSVLDFETNNVITLRVQVDDGLVTAEATVIVNLTDANEAPVVNSVPFVVTEGTPSGTSLGQVTAIDLDEGATQQLTYEIVGGPSQNVFTMDPQSGTVTLVDAGAIDFEVAGELRFTVRVSDNSVPPMSTEFEQLVWIADQNDPPAVATTQINVPENTASRFVGTLVANDPDANQTHTFELLGGTGRDLFLVRPNGTVEVRPGAVIDFEQGSQYTLHVRTIDSGAPPLANEATVNVSIIDVDELPELEVATATLSEGAVAGDSVITLSAVDPDGGNVQTTITMLSGRDASNFQFDPNSGLLTVAPGAVLDFETMPIQTVDFQIDSVGSDASNQVRLQIQLTDANDAPHITTNQVVISERAQSGAFAGRIRGIDPDRGDTVTFAITGGNAQDRFVIDATSGIVRVAEGASFDADVVADPLSIEVQVTDDTGASSVHVVRVVVNEVNEPPIFRYGPPAVSNVISGEFFEMHIPHDQVVDPEGREFTIAIFDQQGTLPSWLTYHSDTRTLSGYATPQTVGQQTLTLRAFEPGPLELRTDTTFDLIVSAGQQPLTNKHDRLDVDASNVVSPLDALRVINYISRYGSGASVNDPHPFAGFVDVSGDGMVTAFDALLILNGLKQESSSPVSGEQIDAVLDDRDETNDHAMAEYLLESSLF</sequence>
<evidence type="ECO:0000313" key="8">
    <source>
        <dbReference type="Proteomes" id="UP000318538"/>
    </source>
</evidence>
<dbReference type="Proteomes" id="UP000318538">
    <property type="component" value="Chromosome"/>
</dbReference>
<feature type="domain" description="Cadherin" evidence="6">
    <location>
        <begin position="1534"/>
        <end position="1636"/>
    </location>
</feature>
<feature type="domain" description="Cadherin" evidence="6">
    <location>
        <begin position="1332"/>
        <end position="1433"/>
    </location>
</feature>
<keyword evidence="4" id="KW-0732">Signal</keyword>
<dbReference type="Gene3D" id="2.60.40.60">
    <property type="entry name" value="Cadherins"/>
    <property type="match status" value="5"/>
</dbReference>
<reference evidence="7 8" key="1">
    <citation type="submission" date="2019-02" db="EMBL/GenBank/DDBJ databases">
        <title>Deep-cultivation of Planctomycetes and their phenomic and genomic characterization uncovers novel biology.</title>
        <authorList>
            <person name="Wiegand S."/>
            <person name="Jogler M."/>
            <person name="Boedeker C."/>
            <person name="Pinto D."/>
            <person name="Vollmers J."/>
            <person name="Rivas-Marin E."/>
            <person name="Kohn T."/>
            <person name="Peeters S.H."/>
            <person name="Heuer A."/>
            <person name="Rast P."/>
            <person name="Oberbeckmann S."/>
            <person name="Bunk B."/>
            <person name="Jeske O."/>
            <person name="Meyerdierks A."/>
            <person name="Storesund J.E."/>
            <person name="Kallscheuer N."/>
            <person name="Luecker S."/>
            <person name="Lage O.M."/>
            <person name="Pohl T."/>
            <person name="Merkel B.J."/>
            <person name="Hornburger P."/>
            <person name="Mueller R.-W."/>
            <person name="Bruemmer F."/>
            <person name="Labrenz M."/>
            <person name="Spormann A.M."/>
            <person name="Op den Camp H."/>
            <person name="Overmann J."/>
            <person name="Amann R."/>
            <person name="Jetten M.S.M."/>
            <person name="Mascher T."/>
            <person name="Medema M.H."/>
            <person name="Devos D.P."/>
            <person name="Kaster A.-K."/>
            <person name="Ovreas L."/>
            <person name="Rohde M."/>
            <person name="Galperin M.Y."/>
            <person name="Jogler C."/>
        </authorList>
    </citation>
    <scope>NUCLEOTIDE SEQUENCE [LARGE SCALE GENOMIC DNA]</scope>
    <source>
        <strain evidence="7 8">K22_7</strain>
    </source>
</reference>
<dbReference type="KEGG" id="rlc:K227x_00940"/>
<evidence type="ECO:0000259" key="6">
    <source>
        <dbReference type="PROSITE" id="PS50268"/>
    </source>
</evidence>
<dbReference type="PANTHER" id="PTHR24026:SF126">
    <property type="entry name" value="PROTOCADHERIN FAT 4"/>
    <property type="match status" value="1"/>
</dbReference>
<dbReference type="SUPFAM" id="SSF49313">
    <property type="entry name" value="Cadherin-like"/>
    <property type="match status" value="6"/>
</dbReference>
<dbReference type="SUPFAM" id="SSF82171">
    <property type="entry name" value="DPP6 N-terminal domain-like"/>
    <property type="match status" value="1"/>
</dbReference>
<evidence type="ECO:0000256" key="4">
    <source>
        <dbReference type="ARBA" id="ARBA00022729"/>
    </source>
</evidence>
<evidence type="ECO:0000313" key="7">
    <source>
        <dbReference type="EMBL" id="QDT01727.1"/>
    </source>
</evidence>
<evidence type="ECO:0000256" key="2">
    <source>
        <dbReference type="ARBA" id="ARBA00022525"/>
    </source>
</evidence>
<dbReference type="InterPro" id="IPR002126">
    <property type="entry name" value="Cadherin-like_dom"/>
</dbReference>
<dbReference type="Pfam" id="PF00028">
    <property type="entry name" value="Cadherin"/>
    <property type="match status" value="3"/>
</dbReference>
<organism evidence="7 8">
    <name type="scientific">Rubripirellula lacrimiformis</name>
    <dbReference type="NCBI Taxonomy" id="1930273"/>
    <lineage>
        <taxon>Bacteria</taxon>
        <taxon>Pseudomonadati</taxon>
        <taxon>Planctomycetota</taxon>
        <taxon>Planctomycetia</taxon>
        <taxon>Pirellulales</taxon>
        <taxon>Pirellulaceae</taxon>
        <taxon>Rubripirellula</taxon>
    </lineage>
</organism>
<keyword evidence="8" id="KW-1185">Reference proteome</keyword>
<dbReference type="EMBL" id="CP036525">
    <property type="protein sequence ID" value="QDT01727.1"/>
    <property type="molecule type" value="Genomic_DNA"/>
</dbReference>
<keyword evidence="5" id="KW-1133">Transmembrane helix</keyword>
<keyword evidence="2" id="KW-0964">Secreted</keyword>
<feature type="domain" description="Cadherin" evidence="6">
    <location>
        <begin position="1131"/>
        <end position="1229"/>
    </location>
</feature>
<dbReference type="CDD" id="cd11304">
    <property type="entry name" value="Cadherin_repeat"/>
    <property type="match status" value="5"/>
</dbReference>
<evidence type="ECO:0000256" key="3">
    <source>
        <dbReference type="ARBA" id="ARBA00022692"/>
    </source>
</evidence>
<keyword evidence="5" id="KW-0472">Membrane</keyword>
<accession>A0A517N3K8</accession>
<feature type="domain" description="Cadherin" evidence="6">
    <location>
        <begin position="1432"/>
        <end position="1535"/>
    </location>
</feature>
<name>A0A517N3K8_9BACT</name>
<gene>
    <name evidence="7" type="ORF">K227x_00940</name>
</gene>
<dbReference type="PANTHER" id="PTHR24026">
    <property type="entry name" value="FAT ATYPICAL CADHERIN-RELATED"/>
    <property type="match status" value="1"/>
</dbReference>
<dbReference type="GO" id="GO:0004553">
    <property type="term" value="F:hydrolase activity, hydrolyzing O-glycosyl compounds"/>
    <property type="evidence" value="ECO:0007669"/>
    <property type="project" value="InterPro"/>
</dbReference>
<evidence type="ECO:0000256" key="1">
    <source>
        <dbReference type="ARBA" id="ARBA00004613"/>
    </source>
</evidence>
<dbReference type="Pfam" id="PF17210">
    <property type="entry name" value="SdrD_B"/>
    <property type="match status" value="1"/>
</dbReference>
<dbReference type="PRINTS" id="PR00205">
    <property type="entry name" value="CADHERIN"/>
</dbReference>
<dbReference type="GO" id="GO:0005576">
    <property type="term" value="C:extracellular region"/>
    <property type="evidence" value="ECO:0007669"/>
    <property type="project" value="UniProtKB-SubCell"/>
</dbReference>
<dbReference type="GO" id="GO:0000272">
    <property type="term" value="P:polysaccharide catabolic process"/>
    <property type="evidence" value="ECO:0007669"/>
    <property type="project" value="InterPro"/>
</dbReference>
<dbReference type="Pfam" id="PF00404">
    <property type="entry name" value="Dockerin_1"/>
    <property type="match status" value="1"/>
</dbReference>
<dbReference type="GO" id="GO:0007156">
    <property type="term" value="P:homophilic cell adhesion via plasma membrane adhesion molecules"/>
    <property type="evidence" value="ECO:0007669"/>
    <property type="project" value="InterPro"/>
</dbReference>
<dbReference type="InterPro" id="IPR033764">
    <property type="entry name" value="Sdr_B"/>
</dbReference>
<protein>
    <submittedName>
        <fullName evidence="7">Cadherin domain protein</fullName>
    </submittedName>
</protein>
<dbReference type="Gene3D" id="2.60.40.10">
    <property type="entry name" value="Immunoglobulins"/>
    <property type="match status" value="2"/>
</dbReference>
<dbReference type="GO" id="GO:0005509">
    <property type="term" value="F:calcium ion binding"/>
    <property type="evidence" value="ECO:0007669"/>
    <property type="project" value="InterPro"/>
</dbReference>
<feature type="domain" description="Cadherin" evidence="6">
    <location>
        <begin position="1228"/>
        <end position="1333"/>
    </location>
</feature>
<comment type="subcellular location">
    <subcellularLocation>
        <location evidence="1">Secreted</location>
    </subcellularLocation>
</comment>
<dbReference type="Pfam" id="PF05345">
    <property type="entry name" value="He_PIG"/>
    <property type="match status" value="1"/>
</dbReference>
<dbReference type="PROSITE" id="PS50268">
    <property type="entry name" value="CADHERIN_2"/>
    <property type="match status" value="5"/>
</dbReference>
<dbReference type="GO" id="GO:0005886">
    <property type="term" value="C:plasma membrane"/>
    <property type="evidence" value="ECO:0007669"/>
    <property type="project" value="UniProtKB-SubCell"/>
</dbReference>
<dbReference type="SUPFAM" id="SSF117074">
    <property type="entry name" value="Hypothetical protein PA1324"/>
    <property type="match status" value="1"/>
</dbReference>
<keyword evidence="3" id="KW-0812">Transmembrane</keyword>